<dbReference type="SMART" id="SM00858">
    <property type="entry name" value="SAF"/>
    <property type="match status" value="1"/>
</dbReference>
<feature type="domain" description="SAF" evidence="3">
    <location>
        <begin position="12"/>
        <end position="83"/>
    </location>
</feature>
<evidence type="ECO:0000313" key="4">
    <source>
        <dbReference type="EMBL" id="GEO10142.1"/>
    </source>
</evidence>
<dbReference type="RefSeq" id="WP_147204251.1">
    <property type="nucleotide sequence ID" value="NZ_BJYT01000009.1"/>
</dbReference>
<protein>
    <submittedName>
        <fullName evidence="4">Dehydratase</fullName>
    </submittedName>
</protein>
<reference evidence="4 5" key="1">
    <citation type="submission" date="2019-07" db="EMBL/GenBank/DDBJ databases">
        <title>Whole genome shotgun sequence of Segetibacter aerophilus NBRC 106135.</title>
        <authorList>
            <person name="Hosoyama A."/>
            <person name="Uohara A."/>
            <person name="Ohji S."/>
            <person name="Ichikawa N."/>
        </authorList>
    </citation>
    <scope>NUCLEOTIDE SEQUENCE [LARGE SCALE GENOMIC DNA]</scope>
    <source>
        <strain evidence="4 5">NBRC 106135</strain>
    </source>
</reference>
<gene>
    <name evidence="4" type="ORF">SAE01_26380</name>
</gene>
<comment type="caution">
    <text evidence="4">The sequence shown here is derived from an EMBL/GenBank/DDBJ whole genome shotgun (WGS) entry which is preliminary data.</text>
</comment>
<evidence type="ECO:0000259" key="3">
    <source>
        <dbReference type="SMART" id="SM00858"/>
    </source>
</evidence>
<dbReference type="PANTHER" id="PTHR30536">
    <property type="entry name" value="ALTRONATE/GALACTARATE DEHYDRATASE"/>
    <property type="match status" value="1"/>
</dbReference>
<comment type="similarity">
    <text evidence="1">Belongs to the UxaA family.</text>
</comment>
<dbReference type="GO" id="GO:0019698">
    <property type="term" value="P:D-galacturonate catabolic process"/>
    <property type="evidence" value="ECO:0007669"/>
    <property type="project" value="TreeGrafter"/>
</dbReference>
<accession>A0A512BDU5</accession>
<dbReference type="InterPro" id="IPR052172">
    <property type="entry name" value="UxaA_altronate/galactarate_dh"/>
</dbReference>
<dbReference type="Pfam" id="PF08666">
    <property type="entry name" value="SAF"/>
    <property type="match status" value="1"/>
</dbReference>
<sequence length="550" mass="59589">MKKSILKVHPDDNVVVALRDLTKAEVVELDGKTYTIAEDIQAKHKFPETALEPGDSIFMYGVLVGKAQTHIPAGARISTANVKHASTGFQLGQRRTDWKVPDTSKFEGRTFMGYHRSDGSVGTANHWLVIPLVFCENRNVDVLKESLLDELGFARPKKYNQFAKQLKQLYSSGRSVQEILNVQFQEDEQLARIERLFSNIDGVKFITHEGGCGGTRQDAQALCGLFAGYATHSNVCGVTVLSLGCQNAQVAMLEEEIAKRMPNFDKPLYILEQQKVGSETELISQALKKTFAGLMIANQNERKPAPISKLCIGLECGGSDGFSGISANPAIGYTSDLLVACGGSVILSEFPELCGVEQEMSDRCVDETKANRFIEIMRRYAQRAKESGSGFDMNPSPGNIKDGLITDAIKSAGAAKKGGTSPVTDVLDYPEKVTKPGLNLLCTPGNDVESTTAEVAAGANIVLFTTGLGTPTGNPVAPVLKLSSNTKLYEKMKDIIDINTGTIIEGEETIEQAGERILDYVIKVASGEVVAKSVKNGQEDFIPWKRGVSL</sequence>
<dbReference type="CDD" id="cd11613">
    <property type="entry name" value="SAF_AH_GD"/>
    <property type="match status" value="1"/>
</dbReference>
<proteinExistence type="inferred from homology"/>
<dbReference type="OrthoDB" id="9804574at2"/>
<keyword evidence="5" id="KW-1185">Reference proteome</keyword>
<dbReference type="EMBL" id="BJYT01000009">
    <property type="protein sequence ID" value="GEO10142.1"/>
    <property type="molecule type" value="Genomic_DNA"/>
</dbReference>
<dbReference type="InterPro" id="IPR013974">
    <property type="entry name" value="SAF"/>
</dbReference>
<keyword evidence="2" id="KW-0456">Lyase</keyword>
<dbReference type="InterPro" id="IPR048332">
    <property type="entry name" value="GD_AH_C"/>
</dbReference>
<dbReference type="Gene3D" id="2.30.130.110">
    <property type="match status" value="1"/>
</dbReference>
<dbReference type="Pfam" id="PF04295">
    <property type="entry name" value="GD_AH_second"/>
    <property type="match status" value="1"/>
</dbReference>
<name>A0A512BDU5_9BACT</name>
<dbReference type="GO" id="GO:0016829">
    <property type="term" value="F:lyase activity"/>
    <property type="evidence" value="ECO:0007669"/>
    <property type="project" value="UniProtKB-KW"/>
</dbReference>
<evidence type="ECO:0000313" key="5">
    <source>
        <dbReference type="Proteomes" id="UP000321513"/>
    </source>
</evidence>
<dbReference type="Pfam" id="PF20629">
    <property type="entry name" value="GD_AH_C"/>
    <property type="match status" value="1"/>
</dbReference>
<evidence type="ECO:0000256" key="2">
    <source>
        <dbReference type="ARBA" id="ARBA00023239"/>
    </source>
</evidence>
<evidence type="ECO:0000256" key="1">
    <source>
        <dbReference type="ARBA" id="ARBA00010986"/>
    </source>
</evidence>
<dbReference type="AlphaFoldDB" id="A0A512BDU5"/>
<organism evidence="4 5">
    <name type="scientific">Segetibacter aerophilus</name>
    <dbReference type="NCBI Taxonomy" id="670293"/>
    <lineage>
        <taxon>Bacteria</taxon>
        <taxon>Pseudomonadati</taxon>
        <taxon>Bacteroidota</taxon>
        <taxon>Chitinophagia</taxon>
        <taxon>Chitinophagales</taxon>
        <taxon>Chitinophagaceae</taxon>
        <taxon>Segetibacter</taxon>
    </lineage>
</organism>
<dbReference type="InterPro" id="IPR044144">
    <property type="entry name" value="SAF_UxaA/GarD"/>
</dbReference>
<dbReference type="InterPro" id="IPR007392">
    <property type="entry name" value="GD_AH_second"/>
</dbReference>
<dbReference type="Proteomes" id="UP000321513">
    <property type="component" value="Unassembled WGS sequence"/>
</dbReference>
<dbReference type="PANTHER" id="PTHR30536:SF5">
    <property type="entry name" value="ALTRONATE DEHYDRATASE"/>
    <property type="match status" value="1"/>
</dbReference>